<name>A0A447R2V0_SALER</name>
<feature type="domain" description="IclR-ED" evidence="5">
    <location>
        <begin position="1"/>
        <end position="162"/>
    </location>
</feature>
<keyword evidence="1" id="KW-0678">Repressor</keyword>
<evidence type="ECO:0000256" key="4">
    <source>
        <dbReference type="ARBA" id="ARBA00023163"/>
    </source>
</evidence>
<proteinExistence type="predicted"/>
<dbReference type="GO" id="GO:0045892">
    <property type="term" value="P:negative regulation of DNA-templated transcription"/>
    <property type="evidence" value="ECO:0007669"/>
    <property type="project" value="TreeGrafter"/>
</dbReference>
<evidence type="ECO:0000313" key="7">
    <source>
        <dbReference type="Proteomes" id="UP000275676"/>
    </source>
</evidence>
<organism evidence="6 7">
    <name type="scientific">Salmonella enterica subsp. arizonae</name>
    <dbReference type="NCBI Taxonomy" id="59203"/>
    <lineage>
        <taxon>Bacteria</taxon>
        <taxon>Pseudomonadati</taxon>
        <taxon>Pseudomonadota</taxon>
        <taxon>Gammaproteobacteria</taxon>
        <taxon>Enterobacterales</taxon>
        <taxon>Enterobacteriaceae</taxon>
        <taxon>Salmonella</taxon>
    </lineage>
</organism>
<dbReference type="PANTHER" id="PTHR30136">
    <property type="entry name" value="HELIX-TURN-HELIX TRANSCRIPTIONAL REGULATOR, ICLR FAMILY"/>
    <property type="match status" value="1"/>
</dbReference>
<protein>
    <submittedName>
        <fullName evidence="6">Transcriptional regulator KdgR</fullName>
    </submittedName>
</protein>
<reference evidence="6 7" key="1">
    <citation type="submission" date="2018-12" db="EMBL/GenBank/DDBJ databases">
        <authorList>
            <consortium name="Pathogen Informatics"/>
        </authorList>
    </citation>
    <scope>NUCLEOTIDE SEQUENCE [LARGE SCALE GENOMIC DNA]</scope>
    <source>
        <strain evidence="6 7">NCTC10047</strain>
    </source>
</reference>
<dbReference type="InterPro" id="IPR014757">
    <property type="entry name" value="Tscrpt_reg_IclR_C"/>
</dbReference>
<dbReference type="PANTHER" id="PTHR30136:SF7">
    <property type="entry name" value="HTH-TYPE TRANSCRIPTIONAL REGULATOR KDGR-RELATED"/>
    <property type="match status" value="1"/>
</dbReference>
<evidence type="ECO:0000259" key="5">
    <source>
        <dbReference type="PROSITE" id="PS51078"/>
    </source>
</evidence>
<dbReference type="EMBL" id="LR134156">
    <property type="protein sequence ID" value="VEA76666.1"/>
    <property type="molecule type" value="Genomic_DNA"/>
</dbReference>
<keyword evidence="2" id="KW-0805">Transcription regulation</keyword>
<dbReference type="AlphaFoldDB" id="A0A447R2V0"/>
<dbReference type="InterPro" id="IPR029016">
    <property type="entry name" value="GAF-like_dom_sf"/>
</dbReference>
<accession>A0A447R2V0</accession>
<sequence>MRELSRLTKETIHLGALDEDSIVYIHKIDSMYNLRMYSRIGRRNPLYSTAIGKVLLAWRDRDEVKQILDGVEYKQSTGRTITSTEALLPLLDKVRAQGYGEDNEEQEEGLRCIGVPVFDRFGVVIAGLSISFPTLRFSEERLQEYVAMLHAAARKISEQMGYNDYPF</sequence>
<dbReference type="PROSITE" id="PS51078">
    <property type="entry name" value="ICLR_ED"/>
    <property type="match status" value="1"/>
</dbReference>
<dbReference type="FunFam" id="3.30.450.40:FF:000009">
    <property type="entry name" value="DNA-binding transcriptional regulator KdgR"/>
    <property type="match status" value="1"/>
</dbReference>
<evidence type="ECO:0000256" key="1">
    <source>
        <dbReference type="ARBA" id="ARBA00022491"/>
    </source>
</evidence>
<evidence type="ECO:0000256" key="2">
    <source>
        <dbReference type="ARBA" id="ARBA00023015"/>
    </source>
</evidence>
<evidence type="ECO:0000313" key="6">
    <source>
        <dbReference type="EMBL" id="VEA76666.1"/>
    </source>
</evidence>
<gene>
    <name evidence="6" type="primary">kdgR_2</name>
    <name evidence="6" type="ORF">NCTC10047_02559</name>
</gene>
<keyword evidence="3" id="KW-0238">DNA-binding</keyword>
<evidence type="ECO:0000256" key="3">
    <source>
        <dbReference type="ARBA" id="ARBA00023125"/>
    </source>
</evidence>
<keyword evidence="4" id="KW-0804">Transcription</keyword>
<dbReference type="Pfam" id="PF01614">
    <property type="entry name" value="IclR_C"/>
    <property type="match status" value="1"/>
</dbReference>
<dbReference type="GO" id="GO:0003700">
    <property type="term" value="F:DNA-binding transcription factor activity"/>
    <property type="evidence" value="ECO:0007669"/>
    <property type="project" value="TreeGrafter"/>
</dbReference>
<dbReference type="SUPFAM" id="SSF55781">
    <property type="entry name" value="GAF domain-like"/>
    <property type="match status" value="1"/>
</dbReference>
<dbReference type="NCBIfam" id="NF011671">
    <property type="entry name" value="PRK15090.1"/>
    <property type="match status" value="1"/>
</dbReference>
<dbReference type="Gene3D" id="3.30.450.40">
    <property type="match status" value="1"/>
</dbReference>
<dbReference type="GO" id="GO:0003677">
    <property type="term" value="F:DNA binding"/>
    <property type="evidence" value="ECO:0007669"/>
    <property type="project" value="UniProtKB-KW"/>
</dbReference>
<dbReference type="Proteomes" id="UP000275676">
    <property type="component" value="Chromosome"/>
</dbReference>
<dbReference type="InterPro" id="IPR050707">
    <property type="entry name" value="HTH_MetabolicPath_Reg"/>
</dbReference>